<dbReference type="Pfam" id="PF00415">
    <property type="entry name" value="RCC1"/>
    <property type="match status" value="2"/>
</dbReference>
<dbReference type="eggNOG" id="arCOG11012">
    <property type="taxonomic scope" value="Archaea"/>
</dbReference>
<evidence type="ECO:0000313" key="6">
    <source>
        <dbReference type="Proteomes" id="UP000000663"/>
    </source>
</evidence>
<organism evidence="5 6">
    <name type="scientific">Methanocella arvoryzae (strain DSM 22066 / NBRC 105507 / MRE50)</name>
    <dbReference type="NCBI Taxonomy" id="351160"/>
    <lineage>
        <taxon>Archaea</taxon>
        <taxon>Methanobacteriati</taxon>
        <taxon>Methanobacteriota</taxon>
        <taxon>Stenosarchaea group</taxon>
        <taxon>Methanomicrobia</taxon>
        <taxon>Methanocellales</taxon>
        <taxon>Methanocellaceae</taxon>
        <taxon>Methanocella</taxon>
    </lineage>
</organism>
<sequence length="439" mass="46581">MVALWWKKLALVLVLGTLLLSPAMAAVTDTPPAAAYLGDGCGFMIKNDGSLWAWGNNNNGQLGDGTYINRLVPVLIKDYTDLLGGNLIGISSIDGGYGYTVILRNDGTVWTSGNNDAGQLGQRNRADNAVFTQIPNMSNVARIDAGEGHVLALKVDGTVWSWGDNSFGQLGNGSKALTGEPARVMGVQGIRSIAAGGRHSIATYGMEAYAWGDNLFGQLGDGTYNSSNTPVKVRINEVTDVAAGEYHSLALLEDGTVWAWGGNDYGQLGDGIPNNSLVPVKCGNLRNVKTIAASDRYSLALKYDGTVWAWGYNGNGVLGTGSADNERHPEPVQVKGLYDIKKIYAAPTGCMAIDTYGNVWVWGMNQFGQLGDGTKTDRYSPVPWFPSMAPWWYPATPTPVPATPTPTPTPVPTPVPAPSPGITLLMAAILGAYLIAGRR</sequence>
<dbReference type="STRING" id="351160.RCIX1761"/>
<dbReference type="Proteomes" id="UP000000663">
    <property type="component" value="Chromosome"/>
</dbReference>
<name>Q0W3S6_METAR</name>
<dbReference type="SUPFAM" id="SSF50985">
    <property type="entry name" value="RCC1/BLIP-II"/>
    <property type="match status" value="2"/>
</dbReference>
<dbReference type="InterPro" id="IPR051553">
    <property type="entry name" value="Ran_GTPase-activating"/>
</dbReference>
<evidence type="ECO:0000256" key="2">
    <source>
        <dbReference type="ARBA" id="ARBA00022737"/>
    </source>
</evidence>
<dbReference type="Gene3D" id="2.130.10.30">
    <property type="entry name" value="Regulator of chromosome condensation 1/beta-lactamase-inhibitor protein II"/>
    <property type="match status" value="2"/>
</dbReference>
<keyword evidence="1" id="KW-0344">Guanine-nucleotide releasing factor</keyword>
<feature type="transmembrane region" description="Helical" evidence="3">
    <location>
        <begin position="417"/>
        <end position="436"/>
    </location>
</feature>
<evidence type="ECO:0000256" key="1">
    <source>
        <dbReference type="ARBA" id="ARBA00022658"/>
    </source>
</evidence>
<dbReference type="Pfam" id="PF25390">
    <property type="entry name" value="WD40_RLD"/>
    <property type="match status" value="1"/>
</dbReference>
<dbReference type="InterPro" id="IPR058923">
    <property type="entry name" value="RCC1-like_dom"/>
</dbReference>
<dbReference type="PROSITE" id="PS50012">
    <property type="entry name" value="RCC1_3"/>
    <property type="match status" value="6"/>
</dbReference>
<dbReference type="GO" id="GO:0005085">
    <property type="term" value="F:guanyl-nucleotide exchange factor activity"/>
    <property type="evidence" value="ECO:0007669"/>
    <property type="project" value="TreeGrafter"/>
</dbReference>
<keyword evidence="3" id="KW-1133">Transmembrane helix</keyword>
<dbReference type="PROSITE" id="PS00626">
    <property type="entry name" value="RCC1_2"/>
    <property type="match status" value="1"/>
</dbReference>
<keyword evidence="3" id="KW-0812">Transmembrane</keyword>
<dbReference type="PANTHER" id="PTHR45982:SF1">
    <property type="entry name" value="REGULATOR OF CHROMOSOME CONDENSATION"/>
    <property type="match status" value="1"/>
</dbReference>
<dbReference type="PRINTS" id="PR00633">
    <property type="entry name" value="RCCNDNSATION"/>
</dbReference>
<dbReference type="InterPro" id="IPR009091">
    <property type="entry name" value="RCC1/BLIP-II"/>
</dbReference>
<dbReference type="AlphaFoldDB" id="Q0W3S6"/>
<accession>Q0W3S6</accession>
<keyword evidence="6" id="KW-1185">Reference proteome</keyword>
<evidence type="ECO:0000313" key="5">
    <source>
        <dbReference type="EMBL" id="CAJ36967.1"/>
    </source>
</evidence>
<dbReference type="KEGG" id="rci:RCIX1761"/>
<evidence type="ECO:0000259" key="4">
    <source>
        <dbReference type="Pfam" id="PF25390"/>
    </source>
</evidence>
<reference evidence="5 6" key="1">
    <citation type="journal article" date="2006" name="Science">
        <title>Genome of rice cluster I archaea -- the key methane producers in the rice rhizosphere.</title>
        <authorList>
            <person name="Erkel C."/>
            <person name="Kube M."/>
            <person name="Reinhardt R."/>
            <person name="Liesack W."/>
        </authorList>
    </citation>
    <scope>NUCLEOTIDE SEQUENCE [LARGE SCALE GENOMIC DNA]</scope>
    <source>
        <strain evidence="6">DSM 22066 / NBRC 105507 / MRE50</strain>
    </source>
</reference>
<dbReference type="RefSeq" id="WP_012035599.1">
    <property type="nucleotide sequence ID" value="NC_009464.1"/>
</dbReference>
<dbReference type="InterPro" id="IPR000408">
    <property type="entry name" value="Reg_chr_condens"/>
</dbReference>
<feature type="domain" description="RCC1-like" evidence="4">
    <location>
        <begin position="136"/>
        <end position="343"/>
    </location>
</feature>
<proteinExistence type="predicted"/>
<dbReference type="GO" id="GO:0005737">
    <property type="term" value="C:cytoplasm"/>
    <property type="evidence" value="ECO:0007669"/>
    <property type="project" value="TreeGrafter"/>
</dbReference>
<dbReference type="GeneID" id="5143665"/>
<protein>
    <submittedName>
        <fullName evidence="5">Predicted regulator of chromosome condensation</fullName>
    </submittedName>
</protein>
<dbReference type="PANTHER" id="PTHR45982">
    <property type="entry name" value="REGULATOR OF CHROMOSOME CONDENSATION"/>
    <property type="match status" value="1"/>
</dbReference>
<keyword evidence="3" id="KW-0472">Membrane</keyword>
<evidence type="ECO:0000256" key="3">
    <source>
        <dbReference type="SAM" id="Phobius"/>
    </source>
</evidence>
<dbReference type="OrthoDB" id="113583at2157"/>
<gene>
    <name evidence="5" type="ORF">RCIX1761</name>
</gene>
<keyword evidence="2" id="KW-0677">Repeat</keyword>
<dbReference type="EMBL" id="AM114193">
    <property type="protein sequence ID" value="CAJ36967.1"/>
    <property type="molecule type" value="Genomic_DNA"/>
</dbReference>